<comment type="caution">
    <text evidence="1">The sequence shown here is derived from an EMBL/GenBank/DDBJ whole genome shotgun (WGS) entry which is preliminary data.</text>
</comment>
<proteinExistence type="predicted"/>
<reference evidence="1" key="1">
    <citation type="journal article" date="2014" name="Front. Microbiol.">
        <title>High frequency of phylogenetically diverse reductive dehalogenase-homologous genes in deep subseafloor sedimentary metagenomes.</title>
        <authorList>
            <person name="Kawai M."/>
            <person name="Futagami T."/>
            <person name="Toyoda A."/>
            <person name="Takaki Y."/>
            <person name="Nishi S."/>
            <person name="Hori S."/>
            <person name="Arai W."/>
            <person name="Tsubouchi T."/>
            <person name="Morono Y."/>
            <person name="Uchiyama I."/>
            <person name="Ito T."/>
            <person name="Fujiyama A."/>
            <person name="Inagaki F."/>
            <person name="Takami H."/>
        </authorList>
    </citation>
    <scope>NUCLEOTIDE SEQUENCE</scope>
    <source>
        <strain evidence="1">Expedition CK06-06</strain>
    </source>
</reference>
<accession>X0ZDW6</accession>
<protein>
    <submittedName>
        <fullName evidence="1">Uncharacterized protein</fullName>
    </submittedName>
</protein>
<dbReference type="EMBL" id="BART01004179">
    <property type="protein sequence ID" value="GAG67469.1"/>
    <property type="molecule type" value="Genomic_DNA"/>
</dbReference>
<evidence type="ECO:0000313" key="1">
    <source>
        <dbReference type="EMBL" id="GAG67469.1"/>
    </source>
</evidence>
<name>X0ZDW6_9ZZZZ</name>
<sequence length="117" mass="13012">AINQAYSFRTFDLEVTGPVYAVSYTDVSAAVRQMADTMEQIGAIAPMFVGMMATDVSPEDLQPIQEMIGLLPSVSKVVRKFDFFKQQLSVTREGPQADTYRRDGVWLIRAAESEPSE</sequence>
<feature type="non-terminal residue" evidence="1">
    <location>
        <position position="1"/>
    </location>
</feature>
<organism evidence="1">
    <name type="scientific">marine sediment metagenome</name>
    <dbReference type="NCBI Taxonomy" id="412755"/>
    <lineage>
        <taxon>unclassified sequences</taxon>
        <taxon>metagenomes</taxon>
        <taxon>ecological metagenomes</taxon>
    </lineage>
</organism>
<gene>
    <name evidence="1" type="ORF">S01H4_10738</name>
</gene>
<dbReference type="AlphaFoldDB" id="X0ZDW6"/>